<dbReference type="Pfam" id="PF07719">
    <property type="entry name" value="TPR_2"/>
    <property type="match status" value="1"/>
</dbReference>
<dbReference type="EMBL" id="MDGQ01000003">
    <property type="protein sequence ID" value="OEK06317.1"/>
    <property type="molecule type" value="Genomic_DNA"/>
</dbReference>
<organism evidence="5 6">
    <name type="scientific">Roseivirga misakiensis</name>
    <dbReference type="NCBI Taxonomy" id="1563681"/>
    <lineage>
        <taxon>Bacteria</taxon>
        <taxon>Pseudomonadati</taxon>
        <taxon>Bacteroidota</taxon>
        <taxon>Cytophagia</taxon>
        <taxon>Cytophagales</taxon>
        <taxon>Roseivirgaceae</taxon>
        <taxon>Roseivirga</taxon>
    </lineage>
</organism>
<dbReference type="PANTHER" id="PTHR10098">
    <property type="entry name" value="RAPSYN-RELATED"/>
    <property type="match status" value="1"/>
</dbReference>
<dbReference type="STRING" id="1563681.BFP71_01175"/>
<evidence type="ECO:0000256" key="2">
    <source>
        <dbReference type="ARBA" id="ARBA00022803"/>
    </source>
</evidence>
<sequence length="440" mass="50269">MLKVVYTLIFIFCTQLFVVGQENSADDLLNDALGIMSEDPEEAIDLTMRAFKLAGKNGDSYGMISAKSVMGDISMQEGDFEAAYINFSDALEYLEKSDTVDVYNRMLILSNLAEIKSVYGDHGGAADLYGLSNKAAMEYVQNYSDIAEEYDELNVSVEILYNQAQELKLDGRYLEAGDILLKLWEDSEFEKDTILLAKVVNELGMIRKENKQYNDALEFFAISAFGDGVEEYIQAIAMHNLAETYMEQGDFVKAEKYYGEALEKKMIHSSESSQFRTLLGQGELFFKKGDVNLAIEKWETALTTYDKVESYPDLFVVYDWLQKAYLKTDLQKASVYGDLYSGHIKEWMKIQSSQRNNAPTLQAFNTKIDTILADRQLKAERLALLKRYWPFGVVALLLILLLVYTVQVSFNRRRERLLEESLKLDRASVADEILNRIRRD</sequence>
<feature type="repeat" description="TPR" evidence="3">
    <location>
        <begin position="235"/>
        <end position="268"/>
    </location>
</feature>
<dbReference type="AlphaFoldDB" id="A0A1E5T4S7"/>
<dbReference type="Proteomes" id="UP000095552">
    <property type="component" value="Unassembled WGS sequence"/>
</dbReference>
<evidence type="ECO:0000313" key="5">
    <source>
        <dbReference type="EMBL" id="OEK06317.1"/>
    </source>
</evidence>
<keyword evidence="2 3" id="KW-0802">TPR repeat</keyword>
<feature type="transmembrane region" description="Helical" evidence="4">
    <location>
        <begin position="388"/>
        <end position="406"/>
    </location>
</feature>
<evidence type="ECO:0000256" key="1">
    <source>
        <dbReference type="ARBA" id="ARBA00022737"/>
    </source>
</evidence>
<reference evidence="5 6" key="1">
    <citation type="submission" date="2016-08" db="EMBL/GenBank/DDBJ databases">
        <title>Draft genome of Fabibacter sp. strain SK-8.</title>
        <authorList>
            <person name="Wong S.-K."/>
            <person name="Hamasaki K."/>
            <person name="Yoshizawa S."/>
        </authorList>
    </citation>
    <scope>NUCLEOTIDE SEQUENCE [LARGE SCALE GENOMIC DNA]</scope>
    <source>
        <strain evidence="5 6">SK-8</strain>
    </source>
</reference>
<dbReference type="InterPro" id="IPR011990">
    <property type="entry name" value="TPR-like_helical_dom_sf"/>
</dbReference>
<keyword evidence="4" id="KW-0812">Transmembrane</keyword>
<keyword evidence="6" id="KW-1185">Reference proteome</keyword>
<dbReference type="PROSITE" id="PS50005">
    <property type="entry name" value="TPR"/>
    <property type="match status" value="1"/>
</dbReference>
<dbReference type="RefSeq" id="WP_069833628.1">
    <property type="nucleotide sequence ID" value="NZ_MDGQ01000003.1"/>
</dbReference>
<protein>
    <recommendedName>
        <fullName evidence="7">MalT-like TPR region domain-containing protein</fullName>
    </recommendedName>
</protein>
<keyword evidence="4" id="KW-1133">Transmembrane helix</keyword>
<keyword evidence="1" id="KW-0677">Repeat</keyword>
<gene>
    <name evidence="5" type="ORF">BFP71_01175</name>
</gene>
<dbReference type="OrthoDB" id="976888at2"/>
<evidence type="ECO:0000256" key="4">
    <source>
        <dbReference type="SAM" id="Phobius"/>
    </source>
</evidence>
<evidence type="ECO:0000256" key="3">
    <source>
        <dbReference type="PROSITE-ProRule" id="PRU00339"/>
    </source>
</evidence>
<keyword evidence="4" id="KW-0472">Membrane</keyword>
<evidence type="ECO:0008006" key="7">
    <source>
        <dbReference type="Google" id="ProtNLM"/>
    </source>
</evidence>
<evidence type="ECO:0000313" key="6">
    <source>
        <dbReference type="Proteomes" id="UP000095552"/>
    </source>
</evidence>
<accession>A0A1E5T4S7</accession>
<dbReference type="InterPro" id="IPR013105">
    <property type="entry name" value="TPR_2"/>
</dbReference>
<name>A0A1E5T4S7_9BACT</name>
<dbReference type="SMART" id="SM00028">
    <property type="entry name" value="TPR"/>
    <property type="match status" value="3"/>
</dbReference>
<comment type="caution">
    <text evidence="5">The sequence shown here is derived from an EMBL/GenBank/DDBJ whole genome shotgun (WGS) entry which is preliminary data.</text>
</comment>
<dbReference type="SUPFAM" id="SSF48452">
    <property type="entry name" value="TPR-like"/>
    <property type="match status" value="2"/>
</dbReference>
<dbReference type="InterPro" id="IPR019734">
    <property type="entry name" value="TPR_rpt"/>
</dbReference>
<dbReference type="Gene3D" id="1.25.40.10">
    <property type="entry name" value="Tetratricopeptide repeat domain"/>
    <property type="match status" value="2"/>
</dbReference>
<proteinExistence type="predicted"/>